<dbReference type="InterPro" id="IPR013249">
    <property type="entry name" value="RNA_pol_sigma70_r4_t2"/>
</dbReference>
<feature type="region of interest" description="Disordered" evidence="5">
    <location>
        <begin position="1"/>
        <end position="26"/>
    </location>
</feature>
<keyword evidence="3" id="KW-0731">Sigma factor</keyword>
<keyword evidence="9" id="KW-1185">Reference proteome</keyword>
<dbReference type="Proteomes" id="UP000574761">
    <property type="component" value="Unassembled WGS sequence"/>
</dbReference>
<feature type="domain" description="PhyR sigma2" evidence="7">
    <location>
        <begin position="39"/>
        <end position="87"/>
    </location>
</feature>
<dbReference type="GO" id="GO:0003677">
    <property type="term" value="F:DNA binding"/>
    <property type="evidence" value="ECO:0007669"/>
    <property type="project" value="InterPro"/>
</dbReference>
<dbReference type="EMBL" id="JACIEE010000001">
    <property type="protein sequence ID" value="MBB3975279.1"/>
    <property type="molecule type" value="Genomic_DNA"/>
</dbReference>
<feature type="domain" description="RNA polymerase sigma factor 70 region 4 type 2" evidence="6">
    <location>
        <begin position="126"/>
        <end position="176"/>
    </location>
</feature>
<dbReference type="CDD" id="cd06171">
    <property type="entry name" value="Sigma70_r4"/>
    <property type="match status" value="1"/>
</dbReference>
<reference evidence="8 9" key="1">
    <citation type="submission" date="2020-08" db="EMBL/GenBank/DDBJ databases">
        <title>Genomic Encyclopedia of Type Strains, Phase IV (KMG-IV): sequencing the most valuable type-strain genomes for metagenomic binning, comparative biology and taxonomic classification.</title>
        <authorList>
            <person name="Goeker M."/>
        </authorList>
    </citation>
    <scope>NUCLEOTIDE SEQUENCE [LARGE SCALE GENOMIC DNA]</scope>
    <source>
        <strain evidence="8 9">DSM 100211</strain>
    </source>
</reference>
<accession>A0A7W6D3P6</accession>
<dbReference type="PANTHER" id="PTHR43133">
    <property type="entry name" value="RNA POLYMERASE ECF-TYPE SIGMA FACTO"/>
    <property type="match status" value="1"/>
</dbReference>
<comment type="similarity">
    <text evidence="1">Belongs to the sigma-70 factor family. ECF subfamily.</text>
</comment>
<dbReference type="Pfam" id="PF08281">
    <property type="entry name" value="Sigma70_r4_2"/>
    <property type="match status" value="1"/>
</dbReference>
<dbReference type="Gene3D" id="1.10.10.10">
    <property type="entry name" value="Winged helix-like DNA-binding domain superfamily/Winged helix DNA-binding domain"/>
    <property type="match status" value="1"/>
</dbReference>
<gene>
    <name evidence="8" type="ORF">GGQ64_000455</name>
</gene>
<name>A0A7W6D3P6_9HYPH</name>
<evidence type="ECO:0000256" key="4">
    <source>
        <dbReference type="ARBA" id="ARBA00023163"/>
    </source>
</evidence>
<keyword evidence="2" id="KW-0805">Transcription regulation</keyword>
<dbReference type="InterPro" id="IPR014284">
    <property type="entry name" value="RNA_pol_sigma-70_dom"/>
</dbReference>
<dbReference type="AlphaFoldDB" id="A0A7W6D3P6"/>
<dbReference type="SUPFAM" id="SSF88946">
    <property type="entry name" value="Sigma2 domain of RNA polymerase sigma factors"/>
    <property type="match status" value="1"/>
</dbReference>
<dbReference type="RefSeq" id="WP_183798406.1">
    <property type="nucleotide sequence ID" value="NZ_JACIEE010000001.1"/>
</dbReference>
<proteinExistence type="inferred from homology"/>
<dbReference type="Pfam" id="PF22029">
    <property type="entry name" value="PhyR_sigma2"/>
    <property type="match status" value="1"/>
</dbReference>
<dbReference type="Gene3D" id="1.10.1740.10">
    <property type="match status" value="1"/>
</dbReference>
<dbReference type="SUPFAM" id="SSF88659">
    <property type="entry name" value="Sigma3 and sigma4 domains of RNA polymerase sigma factors"/>
    <property type="match status" value="1"/>
</dbReference>
<dbReference type="InterPro" id="IPR053866">
    <property type="entry name" value="PhyR_sigma2"/>
</dbReference>
<dbReference type="InterPro" id="IPR039425">
    <property type="entry name" value="RNA_pol_sigma-70-like"/>
</dbReference>
<dbReference type="GO" id="GO:0016987">
    <property type="term" value="F:sigma factor activity"/>
    <property type="evidence" value="ECO:0007669"/>
    <property type="project" value="UniProtKB-KW"/>
</dbReference>
<comment type="caution">
    <text evidence="8">The sequence shown here is derived from an EMBL/GenBank/DDBJ whole genome shotgun (WGS) entry which is preliminary data.</text>
</comment>
<dbReference type="PANTHER" id="PTHR43133:SF25">
    <property type="entry name" value="RNA POLYMERASE SIGMA FACTOR RFAY-RELATED"/>
    <property type="match status" value="1"/>
</dbReference>
<evidence type="ECO:0000259" key="6">
    <source>
        <dbReference type="Pfam" id="PF08281"/>
    </source>
</evidence>
<dbReference type="NCBIfam" id="TIGR02937">
    <property type="entry name" value="sigma70-ECF"/>
    <property type="match status" value="1"/>
</dbReference>
<protein>
    <submittedName>
        <fullName evidence="8">RNA polymerase sigma-70 factor (ECF subfamily)</fullName>
    </submittedName>
</protein>
<evidence type="ECO:0000313" key="9">
    <source>
        <dbReference type="Proteomes" id="UP000574761"/>
    </source>
</evidence>
<dbReference type="GO" id="GO:0006352">
    <property type="term" value="P:DNA-templated transcription initiation"/>
    <property type="evidence" value="ECO:0007669"/>
    <property type="project" value="InterPro"/>
</dbReference>
<evidence type="ECO:0000256" key="1">
    <source>
        <dbReference type="ARBA" id="ARBA00010641"/>
    </source>
</evidence>
<dbReference type="InterPro" id="IPR013324">
    <property type="entry name" value="RNA_pol_sigma_r3/r4-like"/>
</dbReference>
<dbReference type="InterPro" id="IPR013325">
    <property type="entry name" value="RNA_pol_sigma_r2"/>
</dbReference>
<evidence type="ECO:0000256" key="3">
    <source>
        <dbReference type="ARBA" id="ARBA00023082"/>
    </source>
</evidence>
<evidence type="ECO:0000313" key="8">
    <source>
        <dbReference type="EMBL" id="MBB3975279.1"/>
    </source>
</evidence>
<evidence type="ECO:0000256" key="2">
    <source>
        <dbReference type="ARBA" id="ARBA00023015"/>
    </source>
</evidence>
<sequence>MPHGPEDDADGSGRRAGHARQAPDEGAAGAFEDALLVLVPGLRRYSHSLTRTDADGEDLLQDCVETALQRRAQWRGVNLRAWTFTIMTNLYRNRHRARVRWPTTAIDEAQEIADTDRTGDPLERTRIRTALDALHPDIRTTLMLVVVEGYTYQEAAGIMQIPIGTVMSRLSRARHQLAELLAKDNIVPLRRPK</sequence>
<evidence type="ECO:0000259" key="7">
    <source>
        <dbReference type="Pfam" id="PF22029"/>
    </source>
</evidence>
<keyword evidence="4" id="KW-0804">Transcription</keyword>
<dbReference type="InterPro" id="IPR036388">
    <property type="entry name" value="WH-like_DNA-bd_sf"/>
</dbReference>
<evidence type="ECO:0000256" key="5">
    <source>
        <dbReference type="SAM" id="MobiDB-lite"/>
    </source>
</evidence>
<organism evidence="8 9">
    <name type="scientific">Mycoplana azooxidifex</name>
    <dbReference type="NCBI Taxonomy" id="1636188"/>
    <lineage>
        <taxon>Bacteria</taxon>
        <taxon>Pseudomonadati</taxon>
        <taxon>Pseudomonadota</taxon>
        <taxon>Alphaproteobacteria</taxon>
        <taxon>Hyphomicrobiales</taxon>
        <taxon>Rhizobiaceae</taxon>
        <taxon>Mycoplana</taxon>
    </lineage>
</organism>